<dbReference type="PROSITE" id="PS51847">
    <property type="entry name" value="SMP"/>
    <property type="match status" value="1"/>
</dbReference>
<dbReference type="GO" id="GO:0005681">
    <property type="term" value="C:spliceosomal complex"/>
    <property type="evidence" value="ECO:0007669"/>
    <property type="project" value="UniProtKB-KW"/>
</dbReference>
<evidence type="ECO:0000256" key="11">
    <source>
        <dbReference type="ARBA" id="ARBA00022737"/>
    </source>
</evidence>
<dbReference type="GO" id="GO:0061817">
    <property type="term" value="P:endoplasmic reticulum-plasma membrane tethering"/>
    <property type="evidence" value="ECO:0007669"/>
    <property type="project" value="InterPro"/>
</dbReference>
<evidence type="ECO:0000256" key="18">
    <source>
        <dbReference type="ARBA" id="ARBA00023187"/>
    </source>
</evidence>
<dbReference type="CDD" id="cd08391">
    <property type="entry name" value="C2A_C2C_Synaptotagmin_like"/>
    <property type="match status" value="1"/>
</dbReference>
<organism evidence="24 25">
    <name type="scientific">Acanthocheilonema viteae</name>
    <name type="common">Filarial nematode worm</name>
    <name type="synonym">Dipetalonema viteae</name>
    <dbReference type="NCBI Taxonomy" id="6277"/>
    <lineage>
        <taxon>Eukaryota</taxon>
        <taxon>Metazoa</taxon>
        <taxon>Ecdysozoa</taxon>
        <taxon>Nematoda</taxon>
        <taxon>Chromadorea</taxon>
        <taxon>Rhabditida</taxon>
        <taxon>Spirurina</taxon>
        <taxon>Spiruromorpha</taxon>
        <taxon>Filarioidea</taxon>
        <taxon>Onchocercidae</taxon>
        <taxon>Acanthocheilonema</taxon>
    </lineage>
</organism>
<keyword evidence="12" id="KW-0256">Endoplasmic reticulum</keyword>
<evidence type="ECO:0000256" key="15">
    <source>
        <dbReference type="ARBA" id="ARBA00023055"/>
    </source>
</evidence>
<feature type="domain" description="C2" evidence="22">
    <location>
        <begin position="611"/>
        <end position="742"/>
    </location>
</feature>
<feature type="region of interest" description="Disordered" evidence="21">
    <location>
        <begin position="792"/>
        <end position="813"/>
    </location>
</feature>
<keyword evidence="11" id="KW-0677">Repeat</keyword>
<evidence type="ECO:0000256" key="17">
    <source>
        <dbReference type="ARBA" id="ARBA00023136"/>
    </source>
</evidence>
<accession>A0A498SIG8</accession>
<dbReference type="GO" id="GO:0035091">
    <property type="term" value="F:phosphatidylinositol binding"/>
    <property type="evidence" value="ECO:0007669"/>
    <property type="project" value="TreeGrafter"/>
</dbReference>
<dbReference type="InterPro" id="IPR031468">
    <property type="entry name" value="SMP_LBD"/>
</dbReference>
<feature type="coiled-coil region" evidence="20">
    <location>
        <begin position="162"/>
        <end position="196"/>
    </location>
</feature>
<sequence>MEQHEFEMEISSMAVVPHSATAVNKSDDATVLVDALPYLDSDYTESDRQMAMQLIEDECRVFRPVKNYLQNMSPPDFDMFLTPCLIKEHIRMSKKQEMPKLDMSRYELSCPSTTGRQGDKTSWRKALQAIRNAAAQNEHLLLRNINLQLMDEHAPPVYLRYNKELETMLHCEEKELRKLREEVMEIHSRRRKSQMEAGLKLKDLEQNWVQMVTKNYKMELACQELAADNESCFLLGYYQFSFGWILILVTLHGLKSHMWRQREKRLLGLRQAALKEREVILAQLQDLPAWVQFPDTERVEWLNKVILQLWPYITEYSKYFMLEYIEPEVKSQLPAIFKSFKFTKMDMGDIPCRVGGIKVYTHNVGRDRIIVDMDIAYAGDADFDVTVAGFTGGLNQLQFSGKLRAILKPLLPYPPMVGGVSGFFLEKPKIDFNLTGMGEFVELPGLLNAIRAIIDSQVSALCVLPNEIVVPLAPNVDITKLHLPEPDGVLRLKIVEARNLENKDIKFTKSMASDPYCQIQVGSQSYRTKTINDDLNPVWNEYFEFVVDQANGQKLRIELFDYDKAGSDEELGRLSINLDNVKEKRNLDDWFPLDACKHGDIHIQAAWMNLSSSPLDLTCQEFESSWFNTNKPVHSALLMIFIDSVSDLPYPKANLEPSPYIVVNLGKDFQQTPTKIKTVNPLFQSKILFFIHHPERQELKFEAIDYTTKRSLGELVLPLKTILQEPNLEFFEQTFPLTQGIHQSSMVITARIRALVTGQQMGDSTSGGNKEAIYGNETFIERAEKLVTVNETNERDRNSTRYEVNPQKSSEANTNGKALILDSKLPINEQMKMRRNSNESATSAYKRRRTLGEKLFPTKHTQGKGNPTGHTGRLQFSLQHLKESNKLIVRVVRIIELYPIDSQGCADPYLTIRLTSSENRRGGEKRKMPIVRKSLNTLFDNQFEFDLHFSDIKNHMLIFTVKDATNYGLFSKALVLGMAQIRLDSLEITEELSSFCISFRNERLLVRAILANALFLMLARLQTSMF</sequence>
<keyword evidence="10" id="KW-0747">Spliceosome</keyword>
<keyword evidence="5" id="KW-0813">Transport</keyword>
<dbReference type="GO" id="GO:0006397">
    <property type="term" value="P:mRNA processing"/>
    <property type="evidence" value="ECO:0007669"/>
    <property type="project" value="UniProtKB-KW"/>
</dbReference>
<keyword evidence="7" id="KW-0507">mRNA processing</keyword>
<dbReference type="PROSITE" id="PS50004">
    <property type="entry name" value="C2"/>
    <property type="match status" value="3"/>
</dbReference>
<keyword evidence="8" id="KW-0812">Transmembrane</keyword>
<dbReference type="InterPro" id="IPR039010">
    <property type="entry name" value="Synaptotagmin_SMP"/>
</dbReference>
<evidence type="ECO:0000313" key="24">
    <source>
        <dbReference type="EMBL" id="VBB29708.1"/>
    </source>
</evidence>
<evidence type="ECO:0000256" key="9">
    <source>
        <dbReference type="ARBA" id="ARBA00022723"/>
    </source>
</evidence>
<evidence type="ECO:0000256" key="7">
    <source>
        <dbReference type="ARBA" id="ARBA00022664"/>
    </source>
</evidence>
<evidence type="ECO:0000256" key="20">
    <source>
        <dbReference type="SAM" id="Coils"/>
    </source>
</evidence>
<gene>
    <name evidence="24" type="ORF">NAV_LOCUS4505</name>
</gene>
<evidence type="ECO:0000256" key="6">
    <source>
        <dbReference type="ARBA" id="ARBA00022475"/>
    </source>
</evidence>
<dbReference type="InterPro" id="IPR051634">
    <property type="entry name" value="Extended_Synaptotagmin"/>
</dbReference>
<evidence type="ECO:0000256" key="5">
    <source>
        <dbReference type="ARBA" id="ARBA00022448"/>
    </source>
</evidence>
<dbReference type="OrthoDB" id="1029639at2759"/>
<dbReference type="SUPFAM" id="SSF49562">
    <property type="entry name" value="C2 domain (Calcium/lipid-binding domain, CaLB)"/>
    <property type="match status" value="3"/>
</dbReference>
<dbReference type="PANTHER" id="PTHR45761:SF1">
    <property type="entry name" value="EXTENDED SYNAPTOTAGMIN-LIKE PROTEIN 2, ISOFORM C"/>
    <property type="match status" value="1"/>
</dbReference>
<proteinExistence type="inferred from homology"/>
<reference evidence="24 25" key="1">
    <citation type="submission" date="2018-08" db="EMBL/GenBank/DDBJ databases">
        <authorList>
            <person name="Laetsch R D."/>
            <person name="Stevens L."/>
            <person name="Kumar S."/>
            <person name="Blaxter L. M."/>
        </authorList>
    </citation>
    <scope>NUCLEOTIDE SEQUENCE [LARGE SCALE GENOMIC DNA]</scope>
</reference>
<keyword evidence="15" id="KW-0445">Lipid transport</keyword>
<keyword evidence="6" id="KW-1003">Cell membrane</keyword>
<feature type="domain" description="SMP-LTD" evidence="23">
    <location>
        <begin position="295"/>
        <end position="473"/>
    </location>
</feature>
<evidence type="ECO:0000313" key="25">
    <source>
        <dbReference type="Proteomes" id="UP000276991"/>
    </source>
</evidence>
<evidence type="ECO:0000256" key="8">
    <source>
        <dbReference type="ARBA" id="ARBA00022692"/>
    </source>
</evidence>
<dbReference type="FunFam" id="2.60.40.150:FF:000025">
    <property type="entry name" value="Extended synaptotagmin 2"/>
    <property type="match status" value="1"/>
</dbReference>
<comment type="similarity">
    <text evidence="4">Belongs to the extended synaptotagmin family.</text>
</comment>
<dbReference type="Pfam" id="PF05700">
    <property type="entry name" value="BCAS2"/>
    <property type="match status" value="1"/>
</dbReference>
<evidence type="ECO:0000256" key="10">
    <source>
        <dbReference type="ARBA" id="ARBA00022728"/>
    </source>
</evidence>
<dbReference type="InterPro" id="IPR037733">
    <property type="entry name" value="Ext_Synaptotagmin_C2A"/>
</dbReference>
<dbReference type="GO" id="GO:0005886">
    <property type="term" value="C:plasma membrane"/>
    <property type="evidence" value="ECO:0007669"/>
    <property type="project" value="UniProtKB-SubCell"/>
</dbReference>
<evidence type="ECO:0000256" key="16">
    <source>
        <dbReference type="ARBA" id="ARBA00023121"/>
    </source>
</evidence>
<evidence type="ECO:0000256" key="19">
    <source>
        <dbReference type="ARBA" id="ARBA00023242"/>
    </source>
</evidence>
<dbReference type="InterPro" id="IPR008409">
    <property type="entry name" value="SPF27"/>
</dbReference>
<protein>
    <submittedName>
        <fullName evidence="24">Uncharacterized protein</fullName>
    </submittedName>
</protein>
<dbReference type="CDD" id="cd04050">
    <property type="entry name" value="C2B_Synaptotagmin-like"/>
    <property type="match status" value="1"/>
</dbReference>
<dbReference type="GO" id="GO:0005509">
    <property type="term" value="F:calcium ion binding"/>
    <property type="evidence" value="ECO:0007669"/>
    <property type="project" value="TreeGrafter"/>
</dbReference>
<dbReference type="InterPro" id="IPR035892">
    <property type="entry name" value="C2_domain_sf"/>
</dbReference>
<keyword evidence="19" id="KW-0539">Nucleus</keyword>
<feature type="domain" description="C2" evidence="22">
    <location>
        <begin position="870"/>
        <end position="997"/>
    </location>
</feature>
<dbReference type="Pfam" id="PF17047">
    <property type="entry name" value="SMP_LBD"/>
    <property type="match status" value="1"/>
</dbReference>
<dbReference type="CDD" id="cd21670">
    <property type="entry name" value="SMP_ESyt"/>
    <property type="match status" value="1"/>
</dbReference>
<dbReference type="GO" id="GO:0005544">
    <property type="term" value="F:calcium-dependent phospholipid binding"/>
    <property type="evidence" value="ECO:0007669"/>
    <property type="project" value="TreeGrafter"/>
</dbReference>
<dbReference type="InterPro" id="IPR000008">
    <property type="entry name" value="C2_dom"/>
</dbReference>
<dbReference type="STRING" id="6277.A0A498SIG8"/>
<evidence type="ECO:0000256" key="14">
    <source>
        <dbReference type="ARBA" id="ARBA00022989"/>
    </source>
</evidence>
<dbReference type="PANTHER" id="PTHR45761">
    <property type="entry name" value="EXTENDED SYNAPTOTAGMIN-LIKE PROTEIN 2, ISOFORM C"/>
    <property type="match status" value="1"/>
</dbReference>
<dbReference type="SMART" id="SM00239">
    <property type="entry name" value="C2"/>
    <property type="match status" value="3"/>
</dbReference>
<keyword evidence="17" id="KW-0472">Membrane</keyword>
<dbReference type="GO" id="GO:0005789">
    <property type="term" value="C:endoplasmic reticulum membrane"/>
    <property type="evidence" value="ECO:0007669"/>
    <property type="project" value="UniProtKB-SubCell"/>
</dbReference>
<dbReference type="Pfam" id="PF00168">
    <property type="entry name" value="C2"/>
    <property type="match status" value="3"/>
</dbReference>
<evidence type="ECO:0000256" key="3">
    <source>
        <dbReference type="ARBA" id="ARBA00004477"/>
    </source>
</evidence>
<evidence type="ECO:0000256" key="13">
    <source>
        <dbReference type="ARBA" id="ARBA00022837"/>
    </source>
</evidence>
<evidence type="ECO:0000259" key="22">
    <source>
        <dbReference type="PROSITE" id="PS50004"/>
    </source>
</evidence>
<evidence type="ECO:0000256" key="1">
    <source>
        <dbReference type="ARBA" id="ARBA00004123"/>
    </source>
</evidence>
<keyword evidence="25" id="KW-1185">Reference proteome</keyword>
<comment type="subcellular location">
    <subcellularLocation>
        <location evidence="2">Cell membrane</location>
        <topology evidence="2">Peripheral membrane protein</topology>
    </subcellularLocation>
    <subcellularLocation>
        <location evidence="3">Endoplasmic reticulum membrane</location>
        <topology evidence="3">Multi-pass membrane protein</topology>
    </subcellularLocation>
    <subcellularLocation>
        <location evidence="1">Nucleus</location>
    </subcellularLocation>
</comment>
<keyword evidence="20" id="KW-0175">Coiled coil</keyword>
<keyword evidence="18" id="KW-0508">mRNA splicing</keyword>
<dbReference type="EMBL" id="UPTC01000676">
    <property type="protein sequence ID" value="VBB29708.1"/>
    <property type="molecule type" value="Genomic_DNA"/>
</dbReference>
<name>A0A498SIG8_ACAVI</name>
<evidence type="ECO:0000256" key="4">
    <source>
        <dbReference type="ARBA" id="ARBA00005867"/>
    </source>
</evidence>
<keyword evidence="13" id="KW-0106">Calcium</keyword>
<dbReference type="Gene3D" id="2.60.40.150">
    <property type="entry name" value="C2 domain"/>
    <property type="match status" value="3"/>
</dbReference>
<evidence type="ECO:0000256" key="12">
    <source>
        <dbReference type="ARBA" id="ARBA00022824"/>
    </source>
</evidence>
<dbReference type="GO" id="GO:0008380">
    <property type="term" value="P:RNA splicing"/>
    <property type="evidence" value="ECO:0007669"/>
    <property type="project" value="UniProtKB-KW"/>
</dbReference>
<keyword evidence="9" id="KW-0479">Metal-binding</keyword>
<dbReference type="AlphaFoldDB" id="A0A498SIG8"/>
<dbReference type="Proteomes" id="UP000276991">
    <property type="component" value="Unassembled WGS sequence"/>
</dbReference>
<evidence type="ECO:0000256" key="2">
    <source>
        <dbReference type="ARBA" id="ARBA00004202"/>
    </source>
</evidence>
<evidence type="ECO:0000259" key="23">
    <source>
        <dbReference type="PROSITE" id="PS51847"/>
    </source>
</evidence>
<dbReference type="GO" id="GO:0031210">
    <property type="term" value="F:phosphatidylcholine binding"/>
    <property type="evidence" value="ECO:0007669"/>
    <property type="project" value="TreeGrafter"/>
</dbReference>
<dbReference type="GO" id="GO:0008429">
    <property type="term" value="F:phosphatidylethanolamine binding"/>
    <property type="evidence" value="ECO:0007669"/>
    <property type="project" value="TreeGrafter"/>
</dbReference>
<keyword evidence="14" id="KW-1133">Transmembrane helix</keyword>
<dbReference type="GO" id="GO:0006869">
    <property type="term" value="P:lipid transport"/>
    <property type="evidence" value="ECO:0007669"/>
    <property type="project" value="UniProtKB-KW"/>
</dbReference>
<evidence type="ECO:0000256" key="21">
    <source>
        <dbReference type="SAM" id="MobiDB-lite"/>
    </source>
</evidence>
<keyword evidence="16" id="KW-0446">Lipid-binding</keyword>
<feature type="domain" description="C2" evidence="22">
    <location>
        <begin position="470"/>
        <end position="591"/>
    </location>
</feature>
<dbReference type="InterPro" id="IPR037749">
    <property type="entry name" value="Ext_Synaptotagmin_C2B"/>
</dbReference>